<dbReference type="InterPro" id="IPR001433">
    <property type="entry name" value="OxRdtase_FAD/NAD-bd"/>
</dbReference>
<dbReference type="InterPro" id="IPR008333">
    <property type="entry name" value="Cbr1-like_FAD-bd_dom"/>
</dbReference>
<feature type="domain" description="2Fe-2S ferredoxin-type" evidence="4">
    <location>
        <begin position="2"/>
        <end position="93"/>
    </location>
</feature>
<dbReference type="InterPro" id="IPR050415">
    <property type="entry name" value="MRET"/>
</dbReference>
<dbReference type="CDD" id="cd00207">
    <property type="entry name" value="fer2"/>
    <property type="match status" value="1"/>
</dbReference>
<dbReference type="PANTHER" id="PTHR47354:SF5">
    <property type="entry name" value="PROTEIN RFBI"/>
    <property type="match status" value="1"/>
</dbReference>
<keyword evidence="2" id="KW-0479">Metal-binding</keyword>
<dbReference type="InterPro" id="IPR017938">
    <property type="entry name" value="Riboflavin_synthase-like_b-brl"/>
</dbReference>
<dbReference type="InterPro" id="IPR006058">
    <property type="entry name" value="2Fe2S_fd_BS"/>
</dbReference>
<comment type="cofactor">
    <cofactor evidence="3">
        <name>[2Fe-2S] cluster</name>
        <dbReference type="ChEBI" id="CHEBI:190135"/>
    </cofactor>
</comment>
<dbReference type="Gene3D" id="2.40.30.10">
    <property type="entry name" value="Translation factors"/>
    <property type="match status" value="1"/>
</dbReference>
<gene>
    <name evidence="6" type="ORF">SAMN02746062_01324</name>
</gene>
<dbReference type="Gene3D" id="3.10.20.30">
    <property type="match status" value="1"/>
</dbReference>
<dbReference type="Pfam" id="PF00175">
    <property type="entry name" value="NAD_binding_1"/>
    <property type="match status" value="1"/>
</dbReference>
<dbReference type="SUPFAM" id="SSF52343">
    <property type="entry name" value="Ferredoxin reductase-like, C-terminal NADP-linked domain"/>
    <property type="match status" value="1"/>
</dbReference>
<feature type="domain" description="FAD-binding FR-type" evidence="5">
    <location>
        <begin position="90"/>
        <end position="199"/>
    </location>
</feature>
<dbReference type="Proteomes" id="UP000219669">
    <property type="component" value="Unassembled WGS sequence"/>
</dbReference>
<evidence type="ECO:0000259" key="5">
    <source>
        <dbReference type="PROSITE" id="PS51384"/>
    </source>
</evidence>
<dbReference type="InterPro" id="IPR039261">
    <property type="entry name" value="FNR_nucleotide-bd"/>
</dbReference>
<dbReference type="PROSITE" id="PS51384">
    <property type="entry name" value="FAD_FR"/>
    <property type="match status" value="1"/>
</dbReference>
<dbReference type="GO" id="GO:0016491">
    <property type="term" value="F:oxidoreductase activity"/>
    <property type="evidence" value="ECO:0007669"/>
    <property type="project" value="InterPro"/>
</dbReference>
<dbReference type="InterPro" id="IPR001041">
    <property type="entry name" value="2Fe-2S_ferredoxin-type"/>
</dbReference>
<dbReference type="PRINTS" id="PR00371">
    <property type="entry name" value="FPNCR"/>
</dbReference>
<evidence type="ECO:0000259" key="4">
    <source>
        <dbReference type="PROSITE" id="PS51085"/>
    </source>
</evidence>
<dbReference type="PROSITE" id="PS00197">
    <property type="entry name" value="2FE2S_FER_1"/>
    <property type="match status" value="1"/>
</dbReference>
<evidence type="ECO:0000313" key="6">
    <source>
        <dbReference type="EMBL" id="SOD68585.1"/>
    </source>
</evidence>
<dbReference type="Pfam" id="PF00970">
    <property type="entry name" value="FAD_binding_6"/>
    <property type="match status" value="1"/>
</dbReference>
<name>A0A286ECB9_9NEIS</name>
<dbReference type="CDD" id="cd06189">
    <property type="entry name" value="flavin_oxioreductase"/>
    <property type="match status" value="1"/>
</dbReference>
<dbReference type="EMBL" id="OCNF01000009">
    <property type="protein sequence ID" value="SOD68585.1"/>
    <property type="molecule type" value="Genomic_DNA"/>
</dbReference>
<dbReference type="RefSeq" id="WP_097114383.1">
    <property type="nucleotide sequence ID" value="NZ_CP083931.1"/>
</dbReference>
<sequence>MPQITVSPSQTQFSSQANETILAAAIRNGINLPHSCQSGVCGSCAAKLVSGNILQSGEYDDYVLSADEIAAGTILLCCSQADGDVVVDMPSYAGAKAIAIRTLPARVASVAIRGDVAILSVALPKAPPFQFHAGQYMEILLKDGSRSYSIANAPSQNGVLEFHVRHHEGGLFSPQLFSGSLKTGSIMRLRGPLGSFYLNEDADNAPLILLATGTGFAPIKGILQHLAETQATRHVHVYHGVRFENGLYDEVALRELLAKLPNAKYTPVVSRPSENWQGATGHITEHVLRDYADLSAHEVYACGSPAMVQSSKQALVQQAKLPEKAFYSDAFTPHV</sequence>
<dbReference type="InterPro" id="IPR012675">
    <property type="entry name" value="Beta-grasp_dom_sf"/>
</dbReference>
<evidence type="ECO:0000313" key="7">
    <source>
        <dbReference type="Proteomes" id="UP000219669"/>
    </source>
</evidence>
<keyword evidence="2" id="KW-0411">Iron-sulfur</keyword>
<comment type="cofactor">
    <cofactor evidence="1">
        <name>FAD</name>
        <dbReference type="ChEBI" id="CHEBI:57692"/>
    </cofactor>
</comment>
<keyword evidence="2" id="KW-0001">2Fe-2S</keyword>
<dbReference type="Pfam" id="PF00111">
    <property type="entry name" value="Fer2"/>
    <property type="match status" value="1"/>
</dbReference>
<evidence type="ECO:0000256" key="3">
    <source>
        <dbReference type="ARBA" id="ARBA00034078"/>
    </source>
</evidence>
<dbReference type="InterPro" id="IPR017927">
    <property type="entry name" value="FAD-bd_FR_type"/>
</dbReference>
<organism evidence="6 7">
    <name type="scientific">Alysiella filiformis DSM 16848</name>
    <dbReference type="NCBI Taxonomy" id="1120981"/>
    <lineage>
        <taxon>Bacteria</taxon>
        <taxon>Pseudomonadati</taxon>
        <taxon>Pseudomonadota</taxon>
        <taxon>Betaproteobacteria</taxon>
        <taxon>Neisseriales</taxon>
        <taxon>Neisseriaceae</taxon>
        <taxon>Alysiella</taxon>
    </lineage>
</organism>
<accession>A0A286ECB9</accession>
<evidence type="ECO:0000256" key="1">
    <source>
        <dbReference type="ARBA" id="ARBA00001974"/>
    </source>
</evidence>
<dbReference type="SUPFAM" id="SSF63380">
    <property type="entry name" value="Riboflavin synthase domain-like"/>
    <property type="match status" value="1"/>
</dbReference>
<dbReference type="AlphaFoldDB" id="A0A286ECB9"/>
<protein>
    <submittedName>
        <fullName evidence="6">CDP-4-dehydro-6-deoxyglucose reductase</fullName>
    </submittedName>
</protein>
<keyword evidence="2" id="KW-0408">Iron</keyword>
<dbReference type="SUPFAM" id="SSF54292">
    <property type="entry name" value="2Fe-2S ferredoxin-like"/>
    <property type="match status" value="1"/>
</dbReference>
<dbReference type="Gene3D" id="3.40.50.80">
    <property type="entry name" value="Nucleotide-binding domain of ferredoxin-NADP reductase (FNR) module"/>
    <property type="match status" value="1"/>
</dbReference>
<dbReference type="GO" id="GO:0051537">
    <property type="term" value="F:2 iron, 2 sulfur cluster binding"/>
    <property type="evidence" value="ECO:0007669"/>
    <property type="project" value="UniProtKB-KW"/>
</dbReference>
<dbReference type="InterPro" id="IPR001709">
    <property type="entry name" value="Flavoprot_Pyr_Nucl_cyt_Rdtase"/>
</dbReference>
<dbReference type="PANTHER" id="PTHR47354">
    <property type="entry name" value="NADH OXIDOREDUCTASE HCR"/>
    <property type="match status" value="1"/>
</dbReference>
<keyword evidence="7" id="KW-1185">Reference proteome</keyword>
<evidence type="ECO:0000256" key="2">
    <source>
        <dbReference type="ARBA" id="ARBA00022714"/>
    </source>
</evidence>
<proteinExistence type="predicted"/>
<dbReference type="PROSITE" id="PS51085">
    <property type="entry name" value="2FE2S_FER_2"/>
    <property type="match status" value="1"/>
</dbReference>
<dbReference type="PRINTS" id="PR00410">
    <property type="entry name" value="PHEHYDRXLASE"/>
</dbReference>
<dbReference type="InterPro" id="IPR036010">
    <property type="entry name" value="2Fe-2S_ferredoxin-like_sf"/>
</dbReference>
<dbReference type="OrthoDB" id="9806195at2"/>
<reference evidence="6 7" key="1">
    <citation type="submission" date="2017-09" db="EMBL/GenBank/DDBJ databases">
        <authorList>
            <person name="Ehlers B."/>
            <person name="Leendertz F.H."/>
        </authorList>
    </citation>
    <scope>NUCLEOTIDE SEQUENCE [LARGE SCALE GENOMIC DNA]</scope>
    <source>
        <strain evidence="6 7">DSM 16848</strain>
    </source>
</reference>